<reference evidence="2 3" key="1">
    <citation type="submission" date="2020-04" db="EMBL/GenBank/DDBJ databases">
        <title>Perkinsus olseni comparative genomics.</title>
        <authorList>
            <person name="Bogema D.R."/>
        </authorList>
    </citation>
    <scope>NUCLEOTIDE SEQUENCE [LARGE SCALE GENOMIC DNA]</scope>
    <source>
        <strain evidence="2">ATCC PRA-205</strain>
    </source>
</reference>
<evidence type="ECO:0000313" key="3">
    <source>
        <dbReference type="Proteomes" id="UP000574390"/>
    </source>
</evidence>
<sequence>MSSSSSSSSRWEFPSWTDPRAFWRCLDFLQGRKPPLPEDQEEEQELRSGNSTTPYGKRSKEGWEEGGDTHGERKSRRERLMSVLLPGRSVWKTRGAALRATPRTGEKEIIPLSHREKAKAPEEDLFDGIEVDYEQPITLRSADHDRSRVDPKVAHETVQSLLDDTKEDIAEQQTVSAWDASVDEFDFDPLPEKRT</sequence>
<feature type="compositionally biased region" description="Basic and acidic residues" evidence="1">
    <location>
        <begin position="104"/>
        <end position="122"/>
    </location>
</feature>
<feature type="compositionally biased region" description="Basic and acidic residues" evidence="1">
    <location>
        <begin position="58"/>
        <end position="72"/>
    </location>
</feature>
<name>A0A7J6RIL2_PEROL</name>
<evidence type="ECO:0000256" key="1">
    <source>
        <dbReference type="SAM" id="MobiDB-lite"/>
    </source>
</evidence>
<gene>
    <name evidence="2" type="ORF">FOZ62_005626</name>
</gene>
<protein>
    <submittedName>
        <fullName evidence="2">Uncharacterized protein</fullName>
    </submittedName>
</protein>
<comment type="caution">
    <text evidence="2">The sequence shown here is derived from an EMBL/GenBank/DDBJ whole genome shotgun (WGS) entry which is preliminary data.</text>
</comment>
<proteinExistence type="predicted"/>
<dbReference type="EMBL" id="JABANM010021999">
    <property type="protein sequence ID" value="KAF4720277.1"/>
    <property type="molecule type" value="Genomic_DNA"/>
</dbReference>
<feature type="region of interest" description="Disordered" evidence="1">
    <location>
        <begin position="32"/>
        <end position="78"/>
    </location>
</feature>
<feature type="region of interest" description="Disordered" evidence="1">
    <location>
        <begin position="95"/>
        <end position="127"/>
    </location>
</feature>
<evidence type="ECO:0000313" key="2">
    <source>
        <dbReference type="EMBL" id="KAF4720277.1"/>
    </source>
</evidence>
<dbReference type="AlphaFoldDB" id="A0A7J6RIL2"/>
<dbReference type="Proteomes" id="UP000574390">
    <property type="component" value="Unassembled WGS sequence"/>
</dbReference>
<accession>A0A7J6RIL2</accession>
<organism evidence="2 3">
    <name type="scientific">Perkinsus olseni</name>
    <name type="common">Perkinsus atlanticus</name>
    <dbReference type="NCBI Taxonomy" id="32597"/>
    <lineage>
        <taxon>Eukaryota</taxon>
        <taxon>Sar</taxon>
        <taxon>Alveolata</taxon>
        <taxon>Perkinsozoa</taxon>
        <taxon>Perkinsea</taxon>
        <taxon>Perkinsida</taxon>
        <taxon>Perkinsidae</taxon>
        <taxon>Perkinsus</taxon>
    </lineage>
</organism>